<protein>
    <submittedName>
        <fullName evidence="3">Uncharacterized protein</fullName>
    </submittedName>
</protein>
<keyword evidence="2" id="KW-0812">Transmembrane</keyword>
<reference evidence="3 4" key="1">
    <citation type="submission" date="2023-03" db="EMBL/GenBank/DDBJ databases">
        <title>Halomonas sp. nov., isolated from Korean tranditional fermented seafood 'Jeotgal'.</title>
        <authorList>
            <person name="Kim B."/>
            <person name="Shin N.-R."/>
        </authorList>
    </citation>
    <scope>NUCLEOTIDE SEQUENCE [LARGE SCALE GENOMIC DNA]</scope>
    <source>
        <strain evidence="3 4">SG2L-4</strain>
    </source>
</reference>
<evidence type="ECO:0000256" key="1">
    <source>
        <dbReference type="SAM" id="MobiDB-lite"/>
    </source>
</evidence>
<organism evidence="3 4">
    <name type="scientific">Halomonas piscis</name>
    <dbReference type="NCBI Taxonomy" id="3031727"/>
    <lineage>
        <taxon>Bacteria</taxon>
        <taxon>Pseudomonadati</taxon>
        <taxon>Pseudomonadota</taxon>
        <taxon>Gammaproteobacteria</taxon>
        <taxon>Oceanospirillales</taxon>
        <taxon>Halomonadaceae</taxon>
        <taxon>Halomonas</taxon>
    </lineage>
</organism>
<dbReference type="RefSeq" id="WP_311884937.1">
    <property type="nucleotide sequence ID" value="NZ_CP119391.1"/>
</dbReference>
<dbReference type="EMBL" id="CP119391">
    <property type="protein sequence ID" value="WNK21027.1"/>
    <property type="molecule type" value="Genomic_DNA"/>
</dbReference>
<dbReference type="Proteomes" id="UP001301869">
    <property type="component" value="Chromosome"/>
</dbReference>
<sequence length="68" mass="7735">MDTRESKTREEQEELVKGQREPEHGVDSHPEEQPEARRSGRGMHRLLPIAVAVAVVLILAFWLFGGTR</sequence>
<evidence type="ECO:0000313" key="4">
    <source>
        <dbReference type="Proteomes" id="UP001301869"/>
    </source>
</evidence>
<feature type="compositionally biased region" description="Basic and acidic residues" evidence="1">
    <location>
        <begin position="1"/>
        <end position="38"/>
    </location>
</feature>
<evidence type="ECO:0000313" key="3">
    <source>
        <dbReference type="EMBL" id="WNK21027.1"/>
    </source>
</evidence>
<accession>A0ABY9Z2B4</accession>
<evidence type="ECO:0000256" key="2">
    <source>
        <dbReference type="SAM" id="Phobius"/>
    </source>
</evidence>
<keyword evidence="4" id="KW-1185">Reference proteome</keyword>
<feature type="transmembrane region" description="Helical" evidence="2">
    <location>
        <begin position="46"/>
        <end position="65"/>
    </location>
</feature>
<proteinExistence type="predicted"/>
<feature type="region of interest" description="Disordered" evidence="1">
    <location>
        <begin position="1"/>
        <end position="39"/>
    </location>
</feature>
<keyword evidence="2" id="KW-0472">Membrane</keyword>
<gene>
    <name evidence="3" type="ORF">P1P91_04945</name>
</gene>
<keyword evidence="2" id="KW-1133">Transmembrane helix</keyword>
<name>A0ABY9Z2B4_9GAMM</name>